<comment type="similarity">
    <text evidence="4">Belongs to the PPR family. P subfamily.</text>
</comment>
<evidence type="ECO:0000256" key="9">
    <source>
        <dbReference type="ARBA" id="ARBA00022737"/>
    </source>
</evidence>
<keyword evidence="6" id="KW-0819">tRNA processing</keyword>
<dbReference type="Pfam" id="PF16953">
    <property type="entry name" value="PRORP"/>
    <property type="match status" value="1"/>
</dbReference>
<feature type="domain" description="PRORP" evidence="18">
    <location>
        <begin position="237"/>
        <end position="454"/>
    </location>
</feature>
<dbReference type="RefSeq" id="XP_012194446.1">
    <property type="nucleotide sequence ID" value="XM_012339056.1"/>
</dbReference>
<dbReference type="GO" id="GO:0004526">
    <property type="term" value="F:ribonuclease P activity"/>
    <property type="evidence" value="ECO:0007669"/>
    <property type="project" value="UniProtKB-EC"/>
</dbReference>
<dbReference type="GO" id="GO:0001682">
    <property type="term" value="P:tRNA 5'-leader removal"/>
    <property type="evidence" value="ECO:0007669"/>
    <property type="project" value="TreeGrafter"/>
</dbReference>
<dbReference type="InterPro" id="IPR033495">
    <property type="entry name" value="MRPP3_PIN_dom"/>
</dbReference>
<dbReference type="GeneID" id="24123467"/>
<evidence type="ECO:0000256" key="8">
    <source>
        <dbReference type="ARBA" id="ARBA00022723"/>
    </source>
</evidence>
<evidence type="ECO:0000256" key="17">
    <source>
        <dbReference type="SAM" id="MobiDB-lite"/>
    </source>
</evidence>
<keyword evidence="14" id="KW-0496">Mitochondrion</keyword>
<dbReference type="Pfam" id="PF17177">
    <property type="entry name" value="PPR_long"/>
    <property type="match status" value="1"/>
</dbReference>
<dbReference type="PANTHER" id="PTHR13547:SF1">
    <property type="entry name" value="MITOCHONDRIAL RIBONUCLEASE P CATALYTIC SUBUNIT"/>
    <property type="match status" value="1"/>
</dbReference>
<accession>A0A067CVR5</accession>
<keyword evidence="12" id="KW-0460">Magnesium</keyword>
<dbReference type="Gene3D" id="3.40.50.11980">
    <property type="match status" value="1"/>
</dbReference>
<comment type="cofactor">
    <cofactor evidence="2">
        <name>Mg(2+)</name>
        <dbReference type="ChEBI" id="CHEBI:18420"/>
    </cofactor>
</comment>
<evidence type="ECO:0000256" key="12">
    <source>
        <dbReference type="ARBA" id="ARBA00022842"/>
    </source>
</evidence>
<evidence type="ECO:0000256" key="4">
    <source>
        <dbReference type="ARBA" id="ARBA00007626"/>
    </source>
</evidence>
<evidence type="ECO:0000256" key="11">
    <source>
        <dbReference type="ARBA" id="ARBA00022833"/>
    </source>
</evidence>
<dbReference type="STRING" id="695850.A0A067CVR5"/>
<dbReference type="GO" id="GO:0005739">
    <property type="term" value="C:mitochondrion"/>
    <property type="evidence" value="ECO:0007669"/>
    <property type="project" value="UniProtKB-SubCell"/>
</dbReference>
<proteinExistence type="inferred from homology"/>
<evidence type="ECO:0000256" key="7">
    <source>
        <dbReference type="ARBA" id="ARBA00022722"/>
    </source>
</evidence>
<evidence type="ECO:0000256" key="3">
    <source>
        <dbReference type="ARBA" id="ARBA00004173"/>
    </source>
</evidence>
<feature type="compositionally biased region" description="Basic and acidic residues" evidence="17">
    <location>
        <begin position="1"/>
        <end position="15"/>
    </location>
</feature>
<keyword evidence="9" id="KW-0677">Repeat</keyword>
<dbReference type="Proteomes" id="UP000030745">
    <property type="component" value="Unassembled WGS sequence"/>
</dbReference>
<dbReference type="KEGG" id="spar:SPRG_00840"/>
<dbReference type="PANTHER" id="PTHR13547">
    <property type="match status" value="1"/>
</dbReference>
<feature type="region of interest" description="Disordered" evidence="17">
    <location>
        <begin position="1"/>
        <end position="21"/>
    </location>
</feature>
<evidence type="ECO:0000313" key="20">
    <source>
        <dbReference type="EMBL" id="KDO34779.1"/>
    </source>
</evidence>
<keyword evidence="13" id="KW-0809">Transit peptide</keyword>
<keyword evidence="21" id="KW-1185">Reference proteome</keyword>
<reference evidence="20 21" key="1">
    <citation type="journal article" date="2013" name="PLoS Genet.">
        <title>Distinctive expansion of potential virulence genes in the genome of the oomycete fish pathogen Saprolegnia parasitica.</title>
        <authorList>
            <person name="Jiang R.H."/>
            <person name="de Bruijn I."/>
            <person name="Haas B.J."/>
            <person name="Belmonte R."/>
            <person name="Lobach L."/>
            <person name="Christie J."/>
            <person name="van den Ackerveken G."/>
            <person name="Bottin A."/>
            <person name="Bulone V."/>
            <person name="Diaz-Moreno S.M."/>
            <person name="Dumas B."/>
            <person name="Fan L."/>
            <person name="Gaulin E."/>
            <person name="Govers F."/>
            <person name="Grenville-Briggs L.J."/>
            <person name="Horner N.R."/>
            <person name="Levin J.Z."/>
            <person name="Mammella M."/>
            <person name="Meijer H.J."/>
            <person name="Morris P."/>
            <person name="Nusbaum C."/>
            <person name="Oome S."/>
            <person name="Phillips A.J."/>
            <person name="van Rooyen D."/>
            <person name="Rzeszutek E."/>
            <person name="Saraiva M."/>
            <person name="Secombes C.J."/>
            <person name="Seidl M.F."/>
            <person name="Snel B."/>
            <person name="Stassen J.H."/>
            <person name="Sykes S."/>
            <person name="Tripathy S."/>
            <person name="van den Berg H."/>
            <person name="Vega-Arreguin J.C."/>
            <person name="Wawra S."/>
            <person name="Young S.K."/>
            <person name="Zeng Q."/>
            <person name="Dieguez-Uribeondo J."/>
            <person name="Russ C."/>
            <person name="Tyler B.M."/>
            <person name="van West P."/>
        </authorList>
    </citation>
    <scope>NUCLEOTIDE SEQUENCE [LARGE SCALE GENOMIC DNA]</scope>
    <source>
        <strain evidence="20 21">CBS 223.65</strain>
    </source>
</reference>
<sequence>MTTDAKRPRDDEAATKKMNKRMRRMSPEELELMGYRKRMEACMQSANVVEALAIFREMKEKDVKMQAYIYQMLLTLCGQAEANILDDAFAVLDHMKERLGATSKKHPVDEPCYSALVRLCAKHHATDRAEALLAEVEAAHVLTKLRTFSPLLLEYASSKRLTDAWRIYETIKSKSLDVTEIEFTALLHAAHVESNPEMFYKILNIFMDEILEPSEETWTVLQSFFTSNGYTCETGTVDASGVCSITGAQLQSIELSDEKQAALMAKVEGLVCTNDERTEQWTAFKEWLDAHGPFDVLLDAANIGYFSQNFEGGGFKYTQIQRVLQAYQARGKKVLIVLHKRRTKDREVPDELRPMVQSWKDDGVMFNCRPGNNDDWYWLYAAVKLGGRTLVVSNDEMRDHHFSMIANVDFQRWKERHLVHYDKVNGKFTFDEPSVYSKRSQALAHSWHFPTPNKDAWLVAHKPAH</sequence>
<evidence type="ECO:0000256" key="6">
    <source>
        <dbReference type="ARBA" id="ARBA00022694"/>
    </source>
</evidence>
<evidence type="ECO:0000313" key="21">
    <source>
        <dbReference type="Proteomes" id="UP000030745"/>
    </source>
</evidence>
<evidence type="ECO:0000256" key="15">
    <source>
        <dbReference type="ARBA" id="ARBA00044536"/>
    </source>
</evidence>
<evidence type="ECO:0000256" key="16">
    <source>
        <dbReference type="ARBA" id="ARBA00044559"/>
    </source>
</evidence>
<evidence type="ECO:0000256" key="2">
    <source>
        <dbReference type="ARBA" id="ARBA00001946"/>
    </source>
</evidence>
<dbReference type="OMA" id="CIDINPV"/>
<dbReference type="InterPro" id="IPR011990">
    <property type="entry name" value="TPR-like_helical_dom_sf"/>
</dbReference>
<evidence type="ECO:0000256" key="1">
    <source>
        <dbReference type="ARBA" id="ARBA00000928"/>
    </source>
</evidence>
<feature type="domain" description="PROP1-like PPR" evidence="19">
    <location>
        <begin position="34"/>
        <end position="228"/>
    </location>
</feature>
<name>A0A067CVR5_SAPPC</name>
<keyword evidence="7" id="KW-0540">Nuclease</keyword>
<comment type="subcellular location">
    <subcellularLocation>
        <location evidence="3">Mitochondrion</location>
    </subcellularLocation>
</comment>
<dbReference type="CDD" id="cd18718">
    <property type="entry name" value="PIN_PRORP"/>
    <property type="match status" value="1"/>
</dbReference>
<protein>
    <recommendedName>
        <fullName evidence="15">Mitochondrial ribonuclease P catalytic subunit</fullName>
        <ecNumber evidence="5">3.1.26.5</ecNumber>
    </recommendedName>
    <alternativeName>
        <fullName evidence="16">Mitochondrial ribonuclease P protein 3</fullName>
    </alternativeName>
</protein>
<comment type="catalytic activity">
    <reaction evidence="1">
        <text>Endonucleolytic cleavage of RNA, removing 5'-extranucleotides from tRNA precursor.</text>
        <dbReference type="EC" id="3.1.26.5"/>
    </reaction>
</comment>
<evidence type="ECO:0000256" key="14">
    <source>
        <dbReference type="ARBA" id="ARBA00023128"/>
    </source>
</evidence>
<keyword evidence="11" id="KW-0862">Zinc</keyword>
<evidence type="ECO:0000256" key="13">
    <source>
        <dbReference type="ARBA" id="ARBA00022946"/>
    </source>
</evidence>
<dbReference type="GO" id="GO:0046872">
    <property type="term" value="F:metal ion binding"/>
    <property type="evidence" value="ECO:0007669"/>
    <property type="project" value="UniProtKB-KW"/>
</dbReference>
<gene>
    <name evidence="20" type="ORF">SPRG_00840</name>
</gene>
<keyword evidence="8" id="KW-0479">Metal-binding</keyword>
<dbReference type="InterPro" id="IPR033443">
    <property type="entry name" value="PROP1-like_PPR_dom"/>
</dbReference>
<dbReference type="AlphaFoldDB" id="A0A067CVR5"/>
<dbReference type="OrthoDB" id="46913at2759"/>
<evidence type="ECO:0000259" key="19">
    <source>
        <dbReference type="Pfam" id="PF17177"/>
    </source>
</evidence>
<dbReference type="VEuPathDB" id="FungiDB:SPRG_00840"/>
<dbReference type="EC" id="3.1.26.5" evidence="5"/>
<evidence type="ECO:0000256" key="10">
    <source>
        <dbReference type="ARBA" id="ARBA00022801"/>
    </source>
</evidence>
<dbReference type="Gene3D" id="1.25.40.10">
    <property type="entry name" value="Tetratricopeptide repeat domain"/>
    <property type="match status" value="1"/>
</dbReference>
<keyword evidence="10" id="KW-0378">Hydrolase</keyword>
<organism evidence="20 21">
    <name type="scientific">Saprolegnia parasitica (strain CBS 223.65)</name>
    <dbReference type="NCBI Taxonomy" id="695850"/>
    <lineage>
        <taxon>Eukaryota</taxon>
        <taxon>Sar</taxon>
        <taxon>Stramenopiles</taxon>
        <taxon>Oomycota</taxon>
        <taxon>Saprolegniomycetes</taxon>
        <taxon>Saprolegniales</taxon>
        <taxon>Saprolegniaceae</taxon>
        <taxon>Saprolegnia</taxon>
    </lineage>
</organism>
<evidence type="ECO:0000259" key="18">
    <source>
        <dbReference type="Pfam" id="PF16953"/>
    </source>
</evidence>
<dbReference type="EMBL" id="KK583190">
    <property type="protein sequence ID" value="KDO34779.1"/>
    <property type="molecule type" value="Genomic_DNA"/>
</dbReference>
<dbReference type="InterPro" id="IPR031595">
    <property type="entry name" value="PRORP_C"/>
</dbReference>
<evidence type="ECO:0000256" key="5">
    <source>
        <dbReference type="ARBA" id="ARBA00012179"/>
    </source>
</evidence>